<keyword evidence="2" id="KW-0489">Methyltransferase</keyword>
<feature type="domain" description="Cobalamin-independent methionine synthase MetE C-terminal/archaeal" evidence="1">
    <location>
        <begin position="175"/>
        <end position="356"/>
    </location>
</feature>
<dbReference type="Pfam" id="PF01717">
    <property type="entry name" value="Meth_synt_2"/>
    <property type="match status" value="1"/>
</dbReference>
<comment type="caution">
    <text evidence="2">The sequence shown here is derived from an EMBL/GenBank/DDBJ whole genome shotgun (WGS) entry which is preliminary data.</text>
</comment>
<dbReference type="Proteomes" id="UP000190409">
    <property type="component" value="Unassembled WGS sequence"/>
</dbReference>
<dbReference type="Gene3D" id="3.20.20.210">
    <property type="match status" value="1"/>
</dbReference>
<dbReference type="PANTHER" id="PTHR43844">
    <property type="entry name" value="METHIONINE SYNTHASE"/>
    <property type="match status" value="1"/>
</dbReference>
<reference evidence="2 3" key="1">
    <citation type="submission" date="2017-01" db="EMBL/GenBank/DDBJ databases">
        <title>Complete Genome Sequence of Dolosigranulum pigrum isolated from a Patient with interstitial lung disease.</title>
        <authorList>
            <person name="Mukhopadhyay R."/>
            <person name="Joaquin J."/>
            <person name="Hogue R."/>
            <person name="Fitzgerald S."/>
            <person name="Jospin G."/>
            <person name="Eisen J.A."/>
            <person name="Chaturvedi V."/>
        </authorList>
    </citation>
    <scope>NUCLEOTIDE SEQUENCE [LARGE SCALE GENOMIC DNA]</scope>
    <source>
        <strain evidence="2 3">15S00348</strain>
    </source>
</reference>
<dbReference type="GO" id="GO:0003871">
    <property type="term" value="F:5-methyltetrahydropteroyltriglutamate-homocysteine S-methyltransferase activity"/>
    <property type="evidence" value="ECO:0007669"/>
    <property type="project" value="InterPro"/>
</dbReference>
<evidence type="ECO:0000313" key="3">
    <source>
        <dbReference type="Proteomes" id="UP000190409"/>
    </source>
</evidence>
<evidence type="ECO:0000313" key="2">
    <source>
        <dbReference type="EMBL" id="OOL80664.1"/>
    </source>
</evidence>
<keyword evidence="2" id="KW-0808">Transferase</keyword>
<proteinExistence type="predicted"/>
<sequence length="388" mass="45019">MTHTSNRFLTVGSLLRPEDLLNYKEQIRQAEDITYPFYNDFDGYKETETAAVKSVIEKQVEVDLPELTDGEYSKALWHTDFVWGLNGARRYIAEQGYFFRDKDSKESTYETRRDIGVDFVDAIDGKNHPFLDHFRRLAELSPDDATLKQCIPSPSHIYGENLVFGKLSGTYYDGKEEQFRQDLAQAYKDFLDEFKQVGGKIVQFDDCLWELFSDDDHPFIDDKEKFEALAQEFIDLNNEVIAFAHDLGLKVYTHNCRGNYDSRNMSDGTYESISHLFLKQLNYDRFYLEWDDERAGSLNALEAFSDRPDTEVVLGLLSSKTDHLDDEERVQSALKEATQYVAKDKLYLSHQCGFASCDNGNQLSHDQQWAKIKQGQKIALDFWENKIF</sequence>
<dbReference type="EMBL" id="MUYF01000003">
    <property type="protein sequence ID" value="OOL80664.1"/>
    <property type="molecule type" value="Genomic_DNA"/>
</dbReference>
<accession>A0A1S8KLP6</accession>
<dbReference type="CDD" id="cd03311">
    <property type="entry name" value="CIMS_C_terminal_like"/>
    <property type="match status" value="1"/>
</dbReference>
<name>A0A1S8KLP6_9LACT</name>
<evidence type="ECO:0000259" key="1">
    <source>
        <dbReference type="Pfam" id="PF01717"/>
    </source>
</evidence>
<dbReference type="SUPFAM" id="SSF51726">
    <property type="entry name" value="UROD/MetE-like"/>
    <property type="match status" value="1"/>
</dbReference>
<dbReference type="GO" id="GO:0032259">
    <property type="term" value="P:methylation"/>
    <property type="evidence" value="ECO:0007669"/>
    <property type="project" value="UniProtKB-KW"/>
</dbReference>
<dbReference type="GO" id="GO:0009086">
    <property type="term" value="P:methionine biosynthetic process"/>
    <property type="evidence" value="ECO:0007669"/>
    <property type="project" value="InterPro"/>
</dbReference>
<dbReference type="AlphaFoldDB" id="A0A1S8KLP6"/>
<dbReference type="PANTHER" id="PTHR43844:SF1">
    <property type="entry name" value="METHIONINE SYNTHASE"/>
    <property type="match status" value="1"/>
</dbReference>
<protein>
    <submittedName>
        <fullName evidence="2">5-methyltetrahydropteroyltriglutamate--homocysteine methyltransferase</fullName>
    </submittedName>
</protein>
<gene>
    <name evidence="2" type="ORF">BWX42_01695</name>
</gene>
<dbReference type="GO" id="GO:0008270">
    <property type="term" value="F:zinc ion binding"/>
    <property type="evidence" value="ECO:0007669"/>
    <property type="project" value="InterPro"/>
</dbReference>
<organism evidence="2 3">
    <name type="scientific">Dolosigranulum pigrum</name>
    <dbReference type="NCBI Taxonomy" id="29394"/>
    <lineage>
        <taxon>Bacteria</taxon>
        <taxon>Bacillati</taxon>
        <taxon>Bacillota</taxon>
        <taxon>Bacilli</taxon>
        <taxon>Lactobacillales</taxon>
        <taxon>Carnobacteriaceae</taxon>
        <taxon>Dolosigranulum</taxon>
    </lineage>
</organism>
<dbReference type="InterPro" id="IPR002629">
    <property type="entry name" value="Met_Synth_C/arc"/>
</dbReference>
<dbReference type="InterPro" id="IPR038071">
    <property type="entry name" value="UROD/MetE-like_sf"/>
</dbReference>